<feature type="compositionally biased region" description="Basic and acidic residues" evidence="1">
    <location>
        <begin position="83"/>
        <end position="96"/>
    </location>
</feature>
<evidence type="ECO:0000256" key="1">
    <source>
        <dbReference type="SAM" id="MobiDB-lite"/>
    </source>
</evidence>
<keyword evidence="3" id="KW-1185">Reference proteome</keyword>
<accession>A0A2G9UD92</accession>
<evidence type="ECO:0000313" key="3">
    <source>
        <dbReference type="Proteomes" id="UP000230423"/>
    </source>
</evidence>
<dbReference type="Proteomes" id="UP000230423">
    <property type="component" value="Unassembled WGS sequence"/>
</dbReference>
<gene>
    <name evidence="2" type="ORF">TELCIR_09999</name>
</gene>
<reference evidence="2 3" key="1">
    <citation type="submission" date="2015-09" db="EMBL/GenBank/DDBJ databases">
        <title>Draft genome of the parasitic nematode Teladorsagia circumcincta isolate WARC Sus (inbred).</title>
        <authorList>
            <person name="Mitreva M."/>
        </authorList>
    </citation>
    <scope>NUCLEOTIDE SEQUENCE [LARGE SCALE GENOMIC DNA]</scope>
    <source>
        <strain evidence="2 3">S</strain>
    </source>
</reference>
<protein>
    <submittedName>
        <fullName evidence="2">Uncharacterized protein</fullName>
    </submittedName>
</protein>
<feature type="region of interest" description="Disordered" evidence="1">
    <location>
        <begin position="1"/>
        <end position="137"/>
    </location>
</feature>
<feature type="compositionally biased region" description="Basic residues" evidence="1">
    <location>
        <begin position="1"/>
        <end position="16"/>
    </location>
</feature>
<name>A0A2G9UD92_TELCI</name>
<dbReference type="OrthoDB" id="10461010at2759"/>
<evidence type="ECO:0000313" key="2">
    <source>
        <dbReference type="EMBL" id="PIO68218.1"/>
    </source>
</evidence>
<organism evidence="2 3">
    <name type="scientific">Teladorsagia circumcincta</name>
    <name type="common">Brown stomach worm</name>
    <name type="synonym">Ostertagia circumcincta</name>
    <dbReference type="NCBI Taxonomy" id="45464"/>
    <lineage>
        <taxon>Eukaryota</taxon>
        <taxon>Metazoa</taxon>
        <taxon>Ecdysozoa</taxon>
        <taxon>Nematoda</taxon>
        <taxon>Chromadorea</taxon>
        <taxon>Rhabditida</taxon>
        <taxon>Rhabditina</taxon>
        <taxon>Rhabditomorpha</taxon>
        <taxon>Strongyloidea</taxon>
        <taxon>Trichostrongylidae</taxon>
        <taxon>Teladorsagia</taxon>
    </lineage>
</organism>
<sequence length="161" mass="18465">MKNRNKKASLKRKHNAKRSEKLEAEERLVEIEPTASGSEDDEEDSPNDTDKSPAKKKKRKNSVRISMKNRNKKASLKRKHNAKRSEKLEAEERLVEIEPTASGSEDDEEDSPNDTTEFEEEENMEVEGLASSSKDDDYQKEFKILGQTEFAPLKKVKFVPI</sequence>
<proteinExistence type="predicted"/>
<dbReference type="EMBL" id="KZ347195">
    <property type="protein sequence ID" value="PIO68218.1"/>
    <property type="molecule type" value="Genomic_DNA"/>
</dbReference>
<feature type="compositionally biased region" description="Basic residues" evidence="1">
    <location>
        <begin position="54"/>
        <end position="82"/>
    </location>
</feature>
<feature type="compositionally biased region" description="Basic and acidic residues" evidence="1">
    <location>
        <begin position="17"/>
        <end position="30"/>
    </location>
</feature>
<feature type="compositionally biased region" description="Acidic residues" evidence="1">
    <location>
        <begin position="104"/>
        <end position="125"/>
    </location>
</feature>
<dbReference type="AlphaFoldDB" id="A0A2G9UD92"/>
<feature type="compositionally biased region" description="Acidic residues" evidence="1">
    <location>
        <begin position="38"/>
        <end position="47"/>
    </location>
</feature>